<accession>A0A4V2F4U1</accession>
<feature type="signal peptide" evidence="1">
    <location>
        <begin position="1"/>
        <end position="34"/>
    </location>
</feature>
<dbReference type="EMBL" id="SGXE01000008">
    <property type="protein sequence ID" value="RZS90499.1"/>
    <property type="molecule type" value="Genomic_DNA"/>
</dbReference>
<name>A0A4V2F4U1_9FLAO</name>
<keyword evidence="3" id="KW-1185">Reference proteome</keyword>
<dbReference type="OrthoDB" id="1154900at2"/>
<evidence type="ECO:0000313" key="2">
    <source>
        <dbReference type="EMBL" id="RZS90499.1"/>
    </source>
</evidence>
<protein>
    <recommendedName>
        <fullName evidence="4">Ig-like domain-containing protein</fullName>
    </recommendedName>
</protein>
<proteinExistence type="predicted"/>
<dbReference type="AlphaFoldDB" id="A0A4V2F4U1"/>
<comment type="caution">
    <text evidence="2">The sequence shown here is derived from an EMBL/GenBank/DDBJ whole genome shotgun (WGS) entry which is preliminary data.</text>
</comment>
<evidence type="ECO:0008006" key="4">
    <source>
        <dbReference type="Google" id="ProtNLM"/>
    </source>
</evidence>
<keyword evidence="1" id="KW-0732">Signal</keyword>
<sequence>MQNKYKKRNNSFHSRLLKRLLLVFIASVSIISCCNDDDIIIDPETPPEDVNTFSLGILPLINTNTFVYNFVTTEPSETLTYSFTIENSLIVESTDYLITSSYENVLLTLKDDEGNIIVSGEGLLTNQSPYDFISSGATLPTNQLIYLELKNTGTEFNNRQLNITFRNSNHTDFGRFWLEPNNPKYGSVPFSFDNEPDDKIRFEFEIEFETSRYFFEENNDFKLTLFDSEGNSVGEKLQDLISGSALAAGRYALEILNSAPYENNEGSFSFYLYPNTDVDLGEIIPPFRETRELTIFSEEPDNKIVYTFSINNFASYFIYTQENVELTLKDEDGTIIASGVSFIGNAFRDTDLSFGAQLDTQKIYQLEIIDPTGNGIEGQIDFTFRDDFETDLNLGVLNVPSDETYNFEIANGEPDHALFLSFEIESAATITVPGIENLGIYLEDSNNQVIQRALGANETISVNLTPGQYRFDIIADVTNSNPNVNIAEQLQITLTNE</sequence>
<reference evidence="2 3" key="1">
    <citation type="submission" date="2019-02" db="EMBL/GenBank/DDBJ databases">
        <title>Genomic Encyclopedia of Type Strains, Phase IV (KMG-IV): sequencing the most valuable type-strain genomes for metagenomic binning, comparative biology and taxonomic classification.</title>
        <authorList>
            <person name="Goeker M."/>
        </authorList>
    </citation>
    <scope>NUCLEOTIDE SEQUENCE [LARGE SCALE GENOMIC DNA]</scope>
    <source>
        <strain evidence="2 3">DSM 17196</strain>
    </source>
</reference>
<organism evidence="2 3">
    <name type="scientific">Aquimarina brevivitae</name>
    <dbReference type="NCBI Taxonomy" id="323412"/>
    <lineage>
        <taxon>Bacteria</taxon>
        <taxon>Pseudomonadati</taxon>
        <taxon>Bacteroidota</taxon>
        <taxon>Flavobacteriia</taxon>
        <taxon>Flavobacteriales</taxon>
        <taxon>Flavobacteriaceae</taxon>
        <taxon>Aquimarina</taxon>
    </lineage>
</organism>
<evidence type="ECO:0000256" key="1">
    <source>
        <dbReference type="SAM" id="SignalP"/>
    </source>
</evidence>
<feature type="chain" id="PRO_5020743985" description="Ig-like domain-containing protein" evidence="1">
    <location>
        <begin position="35"/>
        <end position="497"/>
    </location>
</feature>
<dbReference type="RefSeq" id="WP_130287981.1">
    <property type="nucleotide sequence ID" value="NZ_SGXE01000008.1"/>
</dbReference>
<dbReference type="Proteomes" id="UP000292262">
    <property type="component" value="Unassembled WGS sequence"/>
</dbReference>
<dbReference type="PROSITE" id="PS51257">
    <property type="entry name" value="PROKAR_LIPOPROTEIN"/>
    <property type="match status" value="1"/>
</dbReference>
<gene>
    <name evidence="2" type="ORF">EV197_3488</name>
</gene>
<evidence type="ECO:0000313" key="3">
    <source>
        <dbReference type="Proteomes" id="UP000292262"/>
    </source>
</evidence>